<dbReference type="GO" id="GO:0005634">
    <property type="term" value="C:nucleus"/>
    <property type="evidence" value="ECO:0007669"/>
    <property type="project" value="UniProtKB-SubCell"/>
</dbReference>
<evidence type="ECO:0000259" key="6">
    <source>
        <dbReference type="PROSITE" id="PS50048"/>
    </source>
</evidence>
<keyword evidence="5" id="KW-0539">Nucleus</keyword>
<dbReference type="GeneID" id="83181150"/>
<dbReference type="PANTHER" id="PTHR37534:SF8">
    <property type="entry name" value="ZN(II)2CYS6 TRANSCRIPTION FACTOR (EUROFUNG)"/>
    <property type="match status" value="1"/>
</dbReference>
<name>A0A9W9MIS5_9EURO</name>
<dbReference type="InterPro" id="IPR001138">
    <property type="entry name" value="Zn2Cys6_DnaBD"/>
</dbReference>
<gene>
    <name evidence="7" type="ORF">N7498_006787</name>
</gene>
<evidence type="ECO:0000256" key="1">
    <source>
        <dbReference type="ARBA" id="ARBA00004123"/>
    </source>
</evidence>
<keyword evidence="8" id="KW-1185">Reference proteome</keyword>
<dbReference type="PROSITE" id="PS00463">
    <property type="entry name" value="ZN2_CY6_FUNGAL_1"/>
    <property type="match status" value="1"/>
</dbReference>
<dbReference type="Gene3D" id="4.10.240.10">
    <property type="entry name" value="Zn(2)-C6 fungal-type DNA-binding domain"/>
    <property type="match status" value="1"/>
</dbReference>
<evidence type="ECO:0000256" key="4">
    <source>
        <dbReference type="ARBA" id="ARBA00023163"/>
    </source>
</evidence>
<proteinExistence type="predicted"/>
<dbReference type="AlphaFoldDB" id="A0A9W9MIS5"/>
<evidence type="ECO:0000256" key="3">
    <source>
        <dbReference type="ARBA" id="ARBA00023125"/>
    </source>
</evidence>
<dbReference type="GO" id="GO:0000981">
    <property type="term" value="F:DNA-binding transcription factor activity, RNA polymerase II-specific"/>
    <property type="evidence" value="ECO:0007669"/>
    <property type="project" value="InterPro"/>
</dbReference>
<reference evidence="7" key="1">
    <citation type="submission" date="2022-12" db="EMBL/GenBank/DDBJ databases">
        <authorList>
            <person name="Petersen C."/>
        </authorList>
    </citation>
    <scope>NUCLEOTIDE SEQUENCE</scope>
    <source>
        <strain evidence="7">IBT 15544</strain>
    </source>
</reference>
<keyword evidence="2" id="KW-0805">Transcription regulation</keyword>
<dbReference type="GO" id="GO:0008270">
    <property type="term" value="F:zinc ion binding"/>
    <property type="evidence" value="ECO:0007669"/>
    <property type="project" value="InterPro"/>
</dbReference>
<dbReference type="OrthoDB" id="5130013at2759"/>
<feature type="domain" description="Zn(2)-C6 fungal-type" evidence="6">
    <location>
        <begin position="8"/>
        <end position="36"/>
    </location>
</feature>
<comment type="subcellular location">
    <subcellularLocation>
        <location evidence="1">Nucleus</location>
    </subcellularLocation>
</comment>
<evidence type="ECO:0000313" key="8">
    <source>
        <dbReference type="Proteomes" id="UP001150904"/>
    </source>
</evidence>
<sequence length="534" mass="60681">MMEPVPDPCYTCRNRRIQCDQSGVPCGKCEKAGLECLDKRPFRWVKGVAIRGKMQGRSYENAGLSFTAQHAPVSAKRALIQSSQCRLGRSNGASGTSLSIPFNLQDPSTLHLDPTSKYYIDYCEYPHRCLRLFYLLTDFTDNERICKLFIVYDSDKNPFRNLIPLGMKDPVLLKALLAMAARHRANTGQPFHQLDKPISPSLINANRDALLFKHQAMESLSHSIRDKDLSNQDTTVASIFLLIFLDLLESGSDGWNFHLEGAKNLIASTYKHSENQAVINDGPGETVREIRHFILKQIYLIETLGATFLRPKLLSQVASFDQREPQLQETIEKSFLGCPEYILMAIQQLSMQRDSIAGSRPLASDTVRSHTRDTTILLELVRNFDSYAWASNAQRSRTTSPQEIANLCTLSEAYKFGALLYGRRILDSVTGEFTDQDDKVVELLGMADSLKEDEALFKCVLWPMFVAGLESQWQAQRDFLVGCMERFWDITSCLNAVNATKILQEYWQKESSPGEMRSEWIFKIGRLGRDWLWI</sequence>
<keyword evidence="3" id="KW-0238">DNA-binding</keyword>
<reference evidence="7" key="2">
    <citation type="journal article" date="2023" name="IMA Fungus">
        <title>Comparative genomic study of the Penicillium genus elucidates a diverse pangenome and 15 lateral gene transfer events.</title>
        <authorList>
            <person name="Petersen C."/>
            <person name="Sorensen T."/>
            <person name="Nielsen M.R."/>
            <person name="Sondergaard T.E."/>
            <person name="Sorensen J.L."/>
            <person name="Fitzpatrick D.A."/>
            <person name="Frisvad J.C."/>
            <person name="Nielsen K.L."/>
        </authorList>
    </citation>
    <scope>NUCLEOTIDE SEQUENCE</scope>
    <source>
        <strain evidence="7">IBT 15544</strain>
    </source>
</reference>
<dbReference type="Pfam" id="PF11951">
    <property type="entry name" value="Fungal_trans_2"/>
    <property type="match status" value="1"/>
</dbReference>
<accession>A0A9W9MIS5</accession>
<dbReference type="PANTHER" id="PTHR37534">
    <property type="entry name" value="TRANSCRIPTIONAL ACTIVATOR PROTEIN UGA3"/>
    <property type="match status" value="1"/>
</dbReference>
<organism evidence="7 8">
    <name type="scientific">Penicillium cinerascens</name>
    <dbReference type="NCBI Taxonomy" id="70096"/>
    <lineage>
        <taxon>Eukaryota</taxon>
        <taxon>Fungi</taxon>
        <taxon>Dikarya</taxon>
        <taxon>Ascomycota</taxon>
        <taxon>Pezizomycotina</taxon>
        <taxon>Eurotiomycetes</taxon>
        <taxon>Eurotiomycetidae</taxon>
        <taxon>Eurotiales</taxon>
        <taxon>Aspergillaceae</taxon>
        <taxon>Penicillium</taxon>
    </lineage>
</organism>
<protein>
    <recommendedName>
        <fullName evidence="6">Zn(2)-C6 fungal-type domain-containing protein</fullName>
    </recommendedName>
</protein>
<dbReference type="SMART" id="SM00066">
    <property type="entry name" value="GAL4"/>
    <property type="match status" value="1"/>
</dbReference>
<dbReference type="GO" id="GO:0000976">
    <property type="term" value="F:transcription cis-regulatory region binding"/>
    <property type="evidence" value="ECO:0007669"/>
    <property type="project" value="TreeGrafter"/>
</dbReference>
<dbReference type="Pfam" id="PF00172">
    <property type="entry name" value="Zn_clus"/>
    <property type="match status" value="1"/>
</dbReference>
<evidence type="ECO:0000256" key="5">
    <source>
        <dbReference type="ARBA" id="ARBA00023242"/>
    </source>
</evidence>
<dbReference type="InterPro" id="IPR021858">
    <property type="entry name" value="Fun_TF"/>
</dbReference>
<dbReference type="RefSeq" id="XP_058308040.1">
    <property type="nucleotide sequence ID" value="XM_058453849.1"/>
</dbReference>
<dbReference type="InterPro" id="IPR036864">
    <property type="entry name" value="Zn2-C6_fun-type_DNA-bd_sf"/>
</dbReference>
<dbReference type="EMBL" id="JAPQKR010000013">
    <property type="protein sequence ID" value="KAJ5202124.1"/>
    <property type="molecule type" value="Genomic_DNA"/>
</dbReference>
<dbReference type="PROSITE" id="PS50048">
    <property type="entry name" value="ZN2_CY6_FUNGAL_2"/>
    <property type="match status" value="1"/>
</dbReference>
<dbReference type="SUPFAM" id="SSF57701">
    <property type="entry name" value="Zn2/Cys6 DNA-binding domain"/>
    <property type="match status" value="1"/>
</dbReference>
<evidence type="ECO:0000256" key="2">
    <source>
        <dbReference type="ARBA" id="ARBA00023015"/>
    </source>
</evidence>
<comment type="caution">
    <text evidence="7">The sequence shown here is derived from an EMBL/GenBank/DDBJ whole genome shotgun (WGS) entry which is preliminary data.</text>
</comment>
<keyword evidence="4" id="KW-0804">Transcription</keyword>
<dbReference type="Proteomes" id="UP001150904">
    <property type="component" value="Unassembled WGS sequence"/>
</dbReference>
<evidence type="ECO:0000313" key="7">
    <source>
        <dbReference type="EMBL" id="KAJ5202124.1"/>
    </source>
</evidence>
<dbReference type="GO" id="GO:0045944">
    <property type="term" value="P:positive regulation of transcription by RNA polymerase II"/>
    <property type="evidence" value="ECO:0007669"/>
    <property type="project" value="TreeGrafter"/>
</dbReference>
<dbReference type="CDD" id="cd00067">
    <property type="entry name" value="GAL4"/>
    <property type="match status" value="1"/>
</dbReference>